<dbReference type="PANTHER" id="PTHR11802">
    <property type="entry name" value="SERINE PROTEASE FAMILY S10 SERINE CARBOXYPEPTIDASE"/>
    <property type="match status" value="1"/>
</dbReference>
<evidence type="ECO:0000256" key="2">
    <source>
        <dbReference type="RuleBase" id="RU361156"/>
    </source>
</evidence>
<dbReference type="GO" id="GO:0006508">
    <property type="term" value="P:proteolysis"/>
    <property type="evidence" value="ECO:0007669"/>
    <property type="project" value="UniProtKB-KW"/>
</dbReference>
<dbReference type="PROSITE" id="PS00560">
    <property type="entry name" value="CARBOXYPEPT_SER_HIS"/>
    <property type="match status" value="1"/>
</dbReference>
<keyword evidence="2" id="KW-0121">Carboxypeptidase</keyword>
<gene>
    <name evidence="4" type="ORF">WJX74_005191</name>
</gene>
<organism evidence="4 5">
    <name type="scientific">Apatococcus lobatus</name>
    <dbReference type="NCBI Taxonomy" id="904363"/>
    <lineage>
        <taxon>Eukaryota</taxon>
        <taxon>Viridiplantae</taxon>
        <taxon>Chlorophyta</taxon>
        <taxon>core chlorophytes</taxon>
        <taxon>Trebouxiophyceae</taxon>
        <taxon>Chlorellales</taxon>
        <taxon>Chlorellaceae</taxon>
        <taxon>Apatococcus</taxon>
    </lineage>
</organism>
<name>A0AAW1R2V5_9CHLO</name>
<proteinExistence type="inferred from homology"/>
<evidence type="ECO:0000256" key="3">
    <source>
        <dbReference type="SAM" id="MobiDB-lite"/>
    </source>
</evidence>
<dbReference type="PROSITE" id="PS00131">
    <property type="entry name" value="CARBOXYPEPT_SER_SER"/>
    <property type="match status" value="1"/>
</dbReference>
<dbReference type="InterPro" id="IPR018202">
    <property type="entry name" value="Ser_caboxypep_ser_AS"/>
</dbReference>
<evidence type="ECO:0000256" key="1">
    <source>
        <dbReference type="ARBA" id="ARBA00009431"/>
    </source>
</evidence>
<evidence type="ECO:0000313" key="5">
    <source>
        <dbReference type="Proteomes" id="UP001438707"/>
    </source>
</evidence>
<reference evidence="4 5" key="1">
    <citation type="journal article" date="2024" name="Nat. Commun.">
        <title>Phylogenomics reveals the evolutionary origins of lichenization in chlorophyte algae.</title>
        <authorList>
            <person name="Puginier C."/>
            <person name="Libourel C."/>
            <person name="Otte J."/>
            <person name="Skaloud P."/>
            <person name="Haon M."/>
            <person name="Grisel S."/>
            <person name="Petersen M."/>
            <person name="Berrin J.G."/>
            <person name="Delaux P.M."/>
            <person name="Dal Grande F."/>
            <person name="Keller J."/>
        </authorList>
    </citation>
    <scope>NUCLEOTIDE SEQUENCE [LARGE SCALE GENOMIC DNA]</scope>
    <source>
        <strain evidence="4 5">SAG 2145</strain>
    </source>
</reference>
<sequence>MSMISVTSERVGVDDKPNEAERDRVRSLPGWGPVDFGLYGGYINVDKEAGRHLYYAFAESLDSPSHDPLVLWVNGGPGCSSMAGGFLSELGPFYATKGNNLQRNEYAWNRVANVLFLDSPAFVGWSYSEDAEDRIVGDARTAKDTRNFILGFLERFPQYIDRPLWLAGESYGGHYVPNTALEIVAGNARADEKQINLVGFLVGNGLADVRLDNLGALEYWASHAIISYETKDKAIEACNLSTTGPFQAVPELTDNSACNSIVKEASTQMGPINIYQIYADTCRPAISNQAHEMSRHGGPQLLGSAVAAHGIQQYDPCIDDECSPYIRYSQSDLLKSMLPTWKKLLQEKLHILVYSGDMDGILPTLGTMKWIEALKLDLVEPFQAWLAPNGQTGGHLIKYKGLTFASVRGAGHMVPYTQPQRAYYMFEKYLKQQEL</sequence>
<accession>A0AAW1R2V5</accession>
<dbReference type="InterPro" id="IPR033124">
    <property type="entry name" value="Ser_caboxypep_his_AS"/>
</dbReference>
<dbReference type="Proteomes" id="UP001438707">
    <property type="component" value="Unassembled WGS sequence"/>
</dbReference>
<dbReference type="Gene3D" id="3.40.50.12670">
    <property type="match status" value="1"/>
</dbReference>
<dbReference type="EMBL" id="JALJOS010000017">
    <property type="protein sequence ID" value="KAK9827845.1"/>
    <property type="molecule type" value="Genomic_DNA"/>
</dbReference>
<dbReference type="PRINTS" id="PR00724">
    <property type="entry name" value="CRBOXYPTASEC"/>
</dbReference>
<dbReference type="Pfam" id="PF00450">
    <property type="entry name" value="Peptidase_S10"/>
    <property type="match status" value="1"/>
</dbReference>
<keyword evidence="2" id="KW-0645">Protease</keyword>
<dbReference type="PANTHER" id="PTHR11802:SF201">
    <property type="entry name" value="CARBOXYPEPTIDASE"/>
    <property type="match status" value="1"/>
</dbReference>
<dbReference type="Gene3D" id="3.40.50.1820">
    <property type="entry name" value="alpha/beta hydrolase"/>
    <property type="match status" value="1"/>
</dbReference>
<dbReference type="EC" id="3.4.16.-" evidence="2"/>
<dbReference type="InterPro" id="IPR001563">
    <property type="entry name" value="Peptidase_S10"/>
</dbReference>
<keyword evidence="2" id="KW-0378">Hydrolase</keyword>
<keyword evidence="5" id="KW-1185">Reference proteome</keyword>
<feature type="region of interest" description="Disordered" evidence="3">
    <location>
        <begin position="1"/>
        <end position="22"/>
    </location>
</feature>
<protein>
    <recommendedName>
        <fullName evidence="2">Carboxypeptidase</fullName>
        <ecNumber evidence="2">3.4.16.-</ecNumber>
    </recommendedName>
</protein>
<comment type="caution">
    <text evidence="4">The sequence shown here is derived from an EMBL/GenBank/DDBJ whole genome shotgun (WGS) entry which is preliminary data.</text>
</comment>
<dbReference type="FunFam" id="3.40.50.1820:FF:000211">
    <property type="entry name" value="Carboxypeptidase"/>
    <property type="match status" value="1"/>
</dbReference>
<feature type="compositionally biased region" description="Basic and acidic residues" evidence="3">
    <location>
        <begin position="11"/>
        <end position="22"/>
    </location>
</feature>
<evidence type="ECO:0000313" key="4">
    <source>
        <dbReference type="EMBL" id="KAK9827845.1"/>
    </source>
</evidence>
<dbReference type="GO" id="GO:0004185">
    <property type="term" value="F:serine-type carboxypeptidase activity"/>
    <property type="evidence" value="ECO:0007669"/>
    <property type="project" value="UniProtKB-UniRule"/>
</dbReference>
<comment type="similarity">
    <text evidence="1 2">Belongs to the peptidase S10 family.</text>
</comment>
<dbReference type="SUPFAM" id="SSF53474">
    <property type="entry name" value="alpha/beta-Hydrolases"/>
    <property type="match status" value="1"/>
</dbReference>
<dbReference type="AlphaFoldDB" id="A0AAW1R2V5"/>
<dbReference type="InterPro" id="IPR029058">
    <property type="entry name" value="AB_hydrolase_fold"/>
</dbReference>